<dbReference type="EMBL" id="CP072642">
    <property type="protein sequence ID" value="QUV93677.1"/>
    <property type="molecule type" value="Genomic_DNA"/>
</dbReference>
<dbReference type="Proteomes" id="UP000677668">
    <property type="component" value="Chromosome 1"/>
</dbReference>
<name>A0ABX8AZ94_9BACT</name>
<evidence type="ECO:0008006" key="3">
    <source>
        <dbReference type="Google" id="ProtNLM"/>
    </source>
</evidence>
<evidence type="ECO:0000313" key="2">
    <source>
        <dbReference type="Proteomes" id="UP000677668"/>
    </source>
</evidence>
<gene>
    <name evidence="1" type="ORF">J8C05_09920</name>
</gene>
<evidence type="ECO:0000313" key="1">
    <source>
        <dbReference type="EMBL" id="QUV93677.1"/>
    </source>
</evidence>
<dbReference type="RefSeq" id="WP_211422037.1">
    <property type="nucleotide sequence ID" value="NZ_CP072642.1"/>
</dbReference>
<accession>A0ABX8AZ94</accession>
<organism evidence="1 2">
    <name type="scientific">Chloracidobacterium sp. N</name>
    <dbReference type="NCBI Taxonomy" id="2821540"/>
    <lineage>
        <taxon>Bacteria</taxon>
        <taxon>Pseudomonadati</taxon>
        <taxon>Acidobacteriota</taxon>
        <taxon>Terriglobia</taxon>
        <taxon>Terriglobales</taxon>
        <taxon>Acidobacteriaceae</taxon>
        <taxon>Chloracidobacterium</taxon>
        <taxon>Chloracidobacterium aggregatum</taxon>
    </lineage>
</organism>
<proteinExistence type="predicted"/>
<keyword evidence="2" id="KW-1185">Reference proteome</keyword>
<reference evidence="1 2" key="1">
    <citation type="submission" date="2021-03" db="EMBL/GenBank/DDBJ databases">
        <title>Genomic and phenotypic characterization of Chloracidobacterium isolates provides evidence for multiple species.</title>
        <authorList>
            <person name="Saini M.K."/>
            <person name="Costas A.M.G."/>
            <person name="Tank M."/>
            <person name="Bryant D.A."/>
        </authorList>
    </citation>
    <scope>NUCLEOTIDE SEQUENCE [LARGE SCALE GENOMIC DNA]</scope>
    <source>
        <strain evidence="1 2">N</strain>
    </source>
</reference>
<protein>
    <recommendedName>
        <fullName evidence="3">VWFA domain-containing protein</fullName>
    </recommendedName>
</protein>
<sequence>MFQGQIRLTLKHRRPEWRWRFGCVFFLSAFLGMVGGCATPPPRWNELIEKNALAGLDQPVCAASGAAPASDDLIVYLDGSGSMRGYVNQRGASAYRETLRLLTEIGPLFEPPMRIQFRRVGGVVEPPRPWAALTPTPDTEAFYNLPDTDLAAAVRSFSVNLEGKPKGPPPRMHVLVTDGVQSIGTTLSVAFRDECLKLLAGRDGNPPWQATLFGIRSQFDGRVFSELDRKQVITYRTEEDRQTWRPFYLLVFSSDASQHDNNVARLRRELRKLESKPEIHELPLSACFVAGPPQVEVAGAASGAGLGPRVARIKHKQSETLPSFNVQIGRENNRRLSITIAPQWSEAATNTADAAQLAELVTWELTPVYPAQEEPGKAYPRLDDLQVTVGPQGTVMTVQPTWESKTKTPVWRIFRLTGRLDPRKRLPPWLEQWNTRDDRVAAQANRTYNLLATWQGTWERSPVGNQMVANIYLAVGPK</sequence>